<gene>
    <name evidence="2" type="ORF">FHP05_15205</name>
</gene>
<dbReference type="EMBL" id="VDUW01000033">
    <property type="protein sequence ID" value="TXL56658.1"/>
    <property type="molecule type" value="Genomic_DNA"/>
</dbReference>
<sequence length="124" mass="13883">MNYNQNHKIMQIKGLAVGLYEIAKGLLTLVLDAGIVVLSDIIPDIIEPEGLKQAANDRVETYKQTMKHIIFSLLIIFYICISQTTNTNSAESELIYSIRANMTQLRSISDLHLVDTQDEGIYGP</sequence>
<reference evidence="2 3" key="1">
    <citation type="submission" date="2019-06" db="EMBL/GenBank/DDBJ databases">
        <title>Cerasibacillus sp. nov., isolated from maize field.</title>
        <authorList>
            <person name="Lin S.-Y."/>
            <person name="Tsai C.-F."/>
            <person name="Young C.-C."/>
        </authorList>
    </citation>
    <scope>NUCLEOTIDE SEQUENCE [LARGE SCALE GENOMIC DNA]</scope>
    <source>
        <strain evidence="2 3">CC-CFT480</strain>
    </source>
</reference>
<keyword evidence="1" id="KW-0812">Transmembrane</keyword>
<organism evidence="2 3">
    <name type="scientific">Cerasibacillus terrae</name>
    <dbReference type="NCBI Taxonomy" id="2498845"/>
    <lineage>
        <taxon>Bacteria</taxon>
        <taxon>Bacillati</taxon>
        <taxon>Bacillota</taxon>
        <taxon>Bacilli</taxon>
        <taxon>Bacillales</taxon>
        <taxon>Bacillaceae</taxon>
        <taxon>Cerasibacillus</taxon>
    </lineage>
</organism>
<proteinExistence type="predicted"/>
<name>A0A5C8NGF8_9BACI</name>
<evidence type="ECO:0000313" key="3">
    <source>
        <dbReference type="Proteomes" id="UP000321574"/>
    </source>
</evidence>
<dbReference type="OrthoDB" id="1074132at2"/>
<keyword evidence="3" id="KW-1185">Reference proteome</keyword>
<dbReference type="AlphaFoldDB" id="A0A5C8NGF8"/>
<feature type="transmembrane region" description="Helical" evidence="1">
    <location>
        <begin position="68"/>
        <end position="85"/>
    </location>
</feature>
<dbReference type="Proteomes" id="UP000321574">
    <property type="component" value="Unassembled WGS sequence"/>
</dbReference>
<accession>A0A5C8NGF8</accession>
<evidence type="ECO:0000256" key="1">
    <source>
        <dbReference type="SAM" id="Phobius"/>
    </source>
</evidence>
<comment type="caution">
    <text evidence="2">The sequence shown here is derived from an EMBL/GenBank/DDBJ whole genome shotgun (WGS) entry which is preliminary data.</text>
</comment>
<protein>
    <submittedName>
        <fullName evidence="2">Uncharacterized protein</fullName>
    </submittedName>
</protein>
<keyword evidence="1" id="KW-1133">Transmembrane helix</keyword>
<dbReference type="RefSeq" id="WP_147670805.1">
    <property type="nucleotide sequence ID" value="NZ_VDUW01000033.1"/>
</dbReference>
<keyword evidence="1" id="KW-0472">Membrane</keyword>
<evidence type="ECO:0000313" key="2">
    <source>
        <dbReference type="EMBL" id="TXL56658.1"/>
    </source>
</evidence>